<dbReference type="PANTHER" id="PTHR33066">
    <property type="entry name" value="INTEGRASE_SAM-LIKE_N DOMAIN-CONTAINING PROTEIN"/>
    <property type="match status" value="1"/>
</dbReference>
<dbReference type="AlphaFoldDB" id="A0AAV7T9E2"/>
<protein>
    <submittedName>
        <fullName evidence="1">Uncharacterized protein</fullName>
    </submittedName>
</protein>
<organism evidence="1 2">
    <name type="scientific">Pleurodeles waltl</name>
    <name type="common">Iberian ribbed newt</name>
    <dbReference type="NCBI Taxonomy" id="8319"/>
    <lineage>
        <taxon>Eukaryota</taxon>
        <taxon>Metazoa</taxon>
        <taxon>Chordata</taxon>
        <taxon>Craniata</taxon>
        <taxon>Vertebrata</taxon>
        <taxon>Euteleostomi</taxon>
        <taxon>Amphibia</taxon>
        <taxon>Batrachia</taxon>
        <taxon>Caudata</taxon>
        <taxon>Salamandroidea</taxon>
        <taxon>Salamandridae</taxon>
        <taxon>Pleurodelinae</taxon>
        <taxon>Pleurodeles</taxon>
    </lineage>
</organism>
<dbReference type="Proteomes" id="UP001066276">
    <property type="component" value="Chromosome 4_1"/>
</dbReference>
<proteinExistence type="predicted"/>
<feature type="non-terminal residue" evidence="1">
    <location>
        <position position="1"/>
    </location>
</feature>
<sequence length="116" mass="13212">DKVVLRTKAAFLLKIVTPFHLGQSITLSSFYPPPHPSKDEERLHRLDPRRALSFFVDMTREFRQDDQLFVGYVGKRKGRAVHKTTLSSVQRANVKKRSSACHTAGEKLGIQFTLCT</sequence>
<evidence type="ECO:0000313" key="2">
    <source>
        <dbReference type="Proteomes" id="UP001066276"/>
    </source>
</evidence>
<comment type="caution">
    <text evidence="1">The sequence shown here is derived from an EMBL/GenBank/DDBJ whole genome shotgun (WGS) entry which is preliminary data.</text>
</comment>
<keyword evidence="2" id="KW-1185">Reference proteome</keyword>
<reference evidence="1" key="1">
    <citation type="journal article" date="2022" name="bioRxiv">
        <title>Sequencing and chromosome-scale assembly of the giantPleurodeles waltlgenome.</title>
        <authorList>
            <person name="Brown T."/>
            <person name="Elewa A."/>
            <person name="Iarovenko S."/>
            <person name="Subramanian E."/>
            <person name="Araus A.J."/>
            <person name="Petzold A."/>
            <person name="Susuki M."/>
            <person name="Suzuki K.-i.T."/>
            <person name="Hayashi T."/>
            <person name="Toyoda A."/>
            <person name="Oliveira C."/>
            <person name="Osipova E."/>
            <person name="Leigh N.D."/>
            <person name="Simon A."/>
            <person name="Yun M.H."/>
        </authorList>
    </citation>
    <scope>NUCLEOTIDE SEQUENCE</scope>
    <source>
        <strain evidence="1">20211129_DDA</strain>
        <tissue evidence="1">Liver</tissue>
    </source>
</reference>
<evidence type="ECO:0000313" key="1">
    <source>
        <dbReference type="EMBL" id="KAJ1172949.1"/>
    </source>
</evidence>
<name>A0AAV7T9E2_PLEWA</name>
<dbReference type="EMBL" id="JANPWB010000007">
    <property type="protein sequence ID" value="KAJ1172949.1"/>
    <property type="molecule type" value="Genomic_DNA"/>
</dbReference>
<accession>A0AAV7T9E2</accession>
<gene>
    <name evidence="1" type="ORF">NDU88_004791</name>
</gene>
<dbReference type="PANTHER" id="PTHR33066:SF2">
    <property type="entry name" value="FILAGGRIN-2-LIKE"/>
    <property type="match status" value="1"/>
</dbReference>
<feature type="non-terminal residue" evidence="1">
    <location>
        <position position="116"/>
    </location>
</feature>